<comment type="caution">
    <text evidence="2">The sequence shown here is derived from an EMBL/GenBank/DDBJ whole genome shotgun (WGS) entry which is preliminary data.</text>
</comment>
<gene>
    <name evidence="2" type="ORF">J2X07_002423</name>
</gene>
<evidence type="ECO:0000313" key="3">
    <source>
        <dbReference type="Proteomes" id="UP001258181"/>
    </source>
</evidence>
<keyword evidence="3" id="KW-1185">Reference proteome</keyword>
<dbReference type="Proteomes" id="UP001258181">
    <property type="component" value="Unassembled WGS sequence"/>
</dbReference>
<dbReference type="RefSeq" id="WP_310258928.1">
    <property type="nucleotide sequence ID" value="NZ_JAVDWA010000003.1"/>
</dbReference>
<keyword evidence="1" id="KW-1133">Transmembrane helix</keyword>
<protein>
    <submittedName>
        <fullName evidence="2">Uncharacterized protein</fullName>
    </submittedName>
</protein>
<keyword evidence="1" id="KW-0812">Transmembrane</keyword>
<name>A0ABU1U1W6_9BACL</name>
<feature type="transmembrane region" description="Helical" evidence="1">
    <location>
        <begin position="31"/>
        <end position="49"/>
    </location>
</feature>
<accession>A0ABU1U1W6</accession>
<feature type="transmembrane region" description="Helical" evidence="1">
    <location>
        <begin position="7"/>
        <end position="25"/>
    </location>
</feature>
<evidence type="ECO:0000313" key="2">
    <source>
        <dbReference type="EMBL" id="MDR7073437.1"/>
    </source>
</evidence>
<sequence>MILYRAIFIGIFVGMVYYMASYYVPETKVRTLIIIIINFISFLIGDFLGKKIFREPN</sequence>
<keyword evidence="1" id="KW-0472">Membrane</keyword>
<dbReference type="EMBL" id="JAVDWA010000003">
    <property type="protein sequence ID" value="MDR7073437.1"/>
    <property type="molecule type" value="Genomic_DNA"/>
</dbReference>
<organism evidence="2 3">
    <name type="scientific">Fictibacillus barbaricus</name>
    <dbReference type="NCBI Taxonomy" id="182136"/>
    <lineage>
        <taxon>Bacteria</taxon>
        <taxon>Bacillati</taxon>
        <taxon>Bacillota</taxon>
        <taxon>Bacilli</taxon>
        <taxon>Bacillales</taxon>
        <taxon>Fictibacillaceae</taxon>
        <taxon>Fictibacillus</taxon>
    </lineage>
</organism>
<proteinExistence type="predicted"/>
<evidence type="ECO:0000256" key="1">
    <source>
        <dbReference type="SAM" id="Phobius"/>
    </source>
</evidence>
<reference evidence="2 3" key="1">
    <citation type="submission" date="2023-07" db="EMBL/GenBank/DDBJ databases">
        <title>Sorghum-associated microbial communities from plants grown in Nebraska, USA.</title>
        <authorList>
            <person name="Schachtman D."/>
        </authorList>
    </citation>
    <scope>NUCLEOTIDE SEQUENCE [LARGE SCALE GENOMIC DNA]</scope>
    <source>
        <strain evidence="2 3">BE211</strain>
    </source>
</reference>